<reference evidence="2 3" key="1">
    <citation type="submission" date="2019-05" db="EMBL/GenBank/DDBJ databases">
        <title>Mikania micrantha, genome provides insights into the molecular mechanism of rapid growth.</title>
        <authorList>
            <person name="Liu B."/>
        </authorList>
    </citation>
    <scope>NUCLEOTIDE SEQUENCE [LARGE SCALE GENOMIC DNA]</scope>
    <source>
        <strain evidence="2">NLD-2019</strain>
        <tissue evidence="2">Leaf</tissue>
    </source>
</reference>
<gene>
    <name evidence="2" type="ORF">E3N88_32741</name>
</gene>
<dbReference type="Proteomes" id="UP000326396">
    <property type="component" value="Linkage Group LG6"/>
</dbReference>
<evidence type="ECO:0000313" key="2">
    <source>
        <dbReference type="EMBL" id="KAD3337221.1"/>
    </source>
</evidence>
<sequence length="334" mass="37690">MRLPMVDCRSLIEFCRAFEQHKNMTITSNNNNNYSRSNKKCKNGSNSINPLSHPFCDRSPFAALDILMLILVLGALGFLIIPYISIIYRESIEILPLVFEIIQEVISDAPFAYVIGVVAAISGVIGTIATWEILDFKSRKCGKPNCKGLRTAVEFDIQLESEECVRYLSTGVSAAAENDVKPLELGQEHKELEAELKKMAPVNGRTVLIFRAPCGCPVGRLEVWGSKRIPFSCQLSTAITRSILHEITPFFFHNQLQLPPENSQVVSLVFIKISTSKQPFKLRCAETDQLCYLHFFIMVKELLRPITKLKVLANVEQVQQHYMQRLASSFFLDS</sequence>
<keyword evidence="3" id="KW-1185">Reference proteome</keyword>
<keyword evidence="1" id="KW-0472">Membrane</keyword>
<evidence type="ECO:0008006" key="4">
    <source>
        <dbReference type="Google" id="ProtNLM"/>
    </source>
</evidence>
<feature type="transmembrane region" description="Helical" evidence="1">
    <location>
        <begin position="66"/>
        <end position="88"/>
    </location>
</feature>
<proteinExistence type="predicted"/>
<keyword evidence="1" id="KW-0812">Transmembrane</keyword>
<dbReference type="EMBL" id="SZYD01000016">
    <property type="protein sequence ID" value="KAD3337221.1"/>
    <property type="molecule type" value="Genomic_DNA"/>
</dbReference>
<evidence type="ECO:0000313" key="3">
    <source>
        <dbReference type="Proteomes" id="UP000326396"/>
    </source>
</evidence>
<dbReference type="AlphaFoldDB" id="A0A5N6MAK1"/>
<keyword evidence="1" id="KW-1133">Transmembrane helix</keyword>
<accession>A0A5N6MAK1</accession>
<organism evidence="2 3">
    <name type="scientific">Mikania micrantha</name>
    <name type="common">bitter vine</name>
    <dbReference type="NCBI Taxonomy" id="192012"/>
    <lineage>
        <taxon>Eukaryota</taxon>
        <taxon>Viridiplantae</taxon>
        <taxon>Streptophyta</taxon>
        <taxon>Embryophyta</taxon>
        <taxon>Tracheophyta</taxon>
        <taxon>Spermatophyta</taxon>
        <taxon>Magnoliopsida</taxon>
        <taxon>eudicotyledons</taxon>
        <taxon>Gunneridae</taxon>
        <taxon>Pentapetalae</taxon>
        <taxon>asterids</taxon>
        <taxon>campanulids</taxon>
        <taxon>Asterales</taxon>
        <taxon>Asteraceae</taxon>
        <taxon>Asteroideae</taxon>
        <taxon>Heliantheae alliance</taxon>
        <taxon>Eupatorieae</taxon>
        <taxon>Mikania</taxon>
    </lineage>
</organism>
<protein>
    <recommendedName>
        <fullName evidence="4">Ribosomal protein L34e superfamily protein</fullName>
    </recommendedName>
</protein>
<feature type="transmembrane region" description="Helical" evidence="1">
    <location>
        <begin position="111"/>
        <end position="134"/>
    </location>
</feature>
<evidence type="ECO:0000256" key="1">
    <source>
        <dbReference type="SAM" id="Phobius"/>
    </source>
</evidence>
<dbReference type="PANTHER" id="PTHR46996:SF6">
    <property type="entry name" value="OS05G0488500 PROTEIN"/>
    <property type="match status" value="1"/>
</dbReference>
<dbReference type="OrthoDB" id="1865221at2759"/>
<dbReference type="PANTHER" id="PTHR46996">
    <property type="entry name" value="OS05G0488500 PROTEIN"/>
    <property type="match status" value="1"/>
</dbReference>
<name>A0A5N6MAK1_9ASTR</name>
<comment type="caution">
    <text evidence="2">The sequence shown here is derived from an EMBL/GenBank/DDBJ whole genome shotgun (WGS) entry which is preliminary data.</text>
</comment>